<reference evidence="4" key="1">
    <citation type="journal article" date="2012" name="Proc. Natl. Acad. Sci. U.S.A.">
        <title>Antigenic diversity is generated by distinct evolutionary mechanisms in African trypanosome species.</title>
        <authorList>
            <person name="Jackson A.P."/>
            <person name="Berry A."/>
            <person name="Aslett M."/>
            <person name="Allison H.C."/>
            <person name="Burton P."/>
            <person name="Vavrova-Anderson J."/>
            <person name="Brown R."/>
            <person name="Browne H."/>
            <person name="Corton N."/>
            <person name="Hauser H."/>
            <person name="Gamble J."/>
            <person name="Gilderthorp R."/>
            <person name="Marcello L."/>
            <person name="McQuillan J."/>
            <person name="Otto T.D."/>
            <person name="Quail M.A."/>
            <person name="Sanders M.J."/>
            <person name="van Tonder A."/>
            <person name="Ginger M.L."/>
            <person name="Field M.C."/>
            <person name="Barry J.D."/>
            <person name="Hertz-Fowler C."/>
            <person name="Berriman M."/>
        </authorList>
    </citation>
    <scope>NUCLEOTIDE SEQUENCE</scope>
    <source>
        <strain evidence="4">IL3000</strain>
    </source>
</reference>
<feature type="signal peptide" evidence="3">
    <location>
        <begin position="1"/>
        <end position="32"/>
    </location>
</feature>
<feature type="coiled-coil region" evidence="1">
    <location>
        <begin position="254"/>
        <end position="281"/>
    </location>
</feature>
<evidence type="ECO:0000256" key="3">
    <source>
        <dbReference type="SAM" id="SignalP"/>
    </source>
</evidence>
<dbReference type="VEuPathDB" id="TriTrypDB:TcIL3000.11.2270"/>
<keyword evidence="2" id="KW-1133">Transmembrane helix</keyword>
<feature type="transmembrane region" description="Helical" evidence="2">
    <location>
        <begin position="116"/>
        <end position="138"/>
    </location>
</feature>
<gene>
    <name evidence="4" type="ORF">TCIL3000_11_2270</name>
</gene>
<name>G0UZL9_TRYCI</name>
<protein>
    <submittedName>
        <fullName evidence="4">Uncharacterized protein</fullName>
    </submittedName>
</protein>
<keyword evidence="1" id="KW-0175">Coiled coil</keyword>
<keyword evidence="3" id="KW-0732">Signal</keyword>
<organism evidence="4">
    <name type="scientific">Trypanosoma congolense (strain IL3000)</name>
    <dbReference type="NCBI Taxonomy" id="1068625"/>
    <lineage>
        <taxon>Eukaryota</taxon>
        <taxon>Discoba</taxon>
        <taxon>Euglenozoa</taxon>
        <taxon>Kinetoplastea</taxon>
        <taxon>Metakinetoplastina</taxon>
        <taxon>Trypanosomatida</taxon>
        <taxon>Trypanosomatidae</taxon>
        <taxon>Trypanosoma</taxon>
        <taxon>Nannomonas</taxon>
    </lineage>
</organism>
<proteinExistence type="predicted"/>
<keyword evidence="2" id="KW-0812">Transmembrane</keyword>
<dbReference type="AlphaFoldDB" id="G0UZL9"/>
<accession>G0UZL9</accession>
<evidence type="ECO:0000313" key="4">
    <source>
        <dbReference type="EMBL" id="CCC94838.1"/>
    </source>
</evidence>
<dbReference type="EMBL" id="HE575324">
    <property type="protein sequence ID" value="CCC94838.1"/>
    <property type="molecule type" value="Genomic_DNA"/>
</dbReference>
<keyword evidence="2" id="KW-0472">Membrane</keyword>
<evidence type="ECO:0000256" key="2">
    <source>
        <dbReference type="SAM" id="Phobius"/>
    </source>
</evidence>
<evidence type="ECO:0000256" key="1">
    <source>
        <dbReference type="SAM" id="Coils"/>
    </source>
</evidence>
<sequence>MESALNPQSLASMPLVLPMVLLFVGTTQPSLALGRDGEIPHTETNAPTNNGVCVHGTWNKDRSECICDSGWKTSIQQDTFQSEFFWCNERAYNDSSSEESGSSFPTSLSELIHHPLFFVVVMLLVTLLVGCCCGVFFLRRGTQEKREQQEVGARGPIAFLPEYNYNHHRSGSLQMQPPSPVPFVPQPMPTGNVLPNFSMHSSCGAASFAVHPAALGLHQRRAPNEPLMSSPTTQTSPYDQSMQCSFGNSFTTQLQQQQQQQQQLQHQVQQLQIQQMQLDLQSRCKRNSLGRSRVRCDVSNYSDELEIDAAAPTARPLNF</sequence>
<feature type="chain" id="PRO_5003410215" evidence="3">
    <location>
        <begin position="33"/>
        <end position="319"/>
    </location>
</feature>